<evidence type="ECO:0000313" key="3">
    <source>
        <dbReference type="Proteomes" id="UP000807025"/>
    </source>
</evidence>
<evidence type="ECO:0000313" key="2">
    <source>
        <dbReference type="EMBL" id="KAF9495892.1"/>
    </source>
</evidence>
<dbReference type="Proteomes" id="UP000807025">
    <property type="component" value="Unassembled WGS sequence"/>
</dbReference>
<evidence type="ECO:0000256" key="1">
    <source>
        <dbReference type="SAM" id="MobiDB-lite"/>
    </source>
</evidence>
<protein>
    <recommendedName>
        <fullName evidence="4">F-box domain-containing protein</fullName>
    </recommendedName>
</protein>
<gene>
    <name evidence="2" type="ORF">BDN71DRAFT_1446826</name>
</gene>
<dbReference type="AlphaFoldDB" id="A0A9P6D933"/>
<sequence length="518" mass="58104">MGTRGLRVYRHRGKFFAIYNHSDSYPAGLGVEMVNSIPRDPSEYEKWLEETRAKYDRLGDETSERPGTNSDDLEIHETRPTTDLFVEYVYEIDLDDEVFWMNAMPMFRLDRMPSPEVFLEVRGRDSYGQYVPKASMPAEHACQIASPSQKPSEEDLSSYTSFLKHPPAPSPLAADVCALLGVSEEPSAGERIRIALYEVITGGLMAITDFKTVLLNSQLARAPLTHQPWIAQTAKKLVVRAFVPMVFHRDVELSVEDRVAELEDESGAEGLLWLTSDVCFGAGFHLDYDDHLHASIGKMVRGIRETSPAKGIIYGVLCSVFHIVVVKVDTASGGSFEHTSALQFIPSRLAESPSTPGITALLRLAFREDSALCETVLSKSPFKSEPQAESPTYVDRLPPELITRVASFIPDLRSLLSFATLSDNVKAQVSPEFRFPFVGRHHLLEASVKEGQSLRQRLRSRSFFTRDEDGRPKVCQILGGRLVRMPWEDSLEVEGCYGVFTRDMMKAKYVLKVEEEKA</sequence>
<proteinExistence type="predicted"/>
<evidence type="ECO:0008006" key="4">
    <source>
        <dbReference type="Google" id="ProtNLM"/>
    </source>
</evidence>
<name>A0A9P6D933_PLEER</name>
<feature type="region of interest" description="Disordered" evidence="1">
    <location>
        <begin position="55"/>
        <end position="75"/>
    </location>
</feature>
<reference evidence="2" key="1">
    <citation type="submission" date="2020-11" db="EMBL/GenBank/DDBJ databases">
        <authorList>
            <consortium name="DOE Joint Genome Institute"/>
            <person name="Ahrendt S."/>
            <person name="Riley R."/>
            <person name="Andreopoulos W."/>
            <person name="Labutti K."/>
            <person name="Pangilinan J."/>
            <person name="Ruiz-Duenas F.J."/>
            <person name="Barrasa J.M."/>
            <person name="Sanchez-Garcia M."/>
            <person name="Camarero S."/>
            <person name="Miyauchi S."/>
            <person name="Serrano A."/>
            <person name="Linde D."/>
            <person name="Babiker R."/>
            <person name="Drula E."/>
            <person name="Ayuso-Fernandez I."/>
            <person name="Pacheco R."/>
            <person name="Padilla G."/>
            <person name="Ferreira P."/>
            <person name="Barriuso J."/>
            <person name="Kellner H."/>
            <person name="Castanera R."/>
            <person name="Alfaro M."/>
            <person name="Ramirez L."/>
            <person name="Pisabarro A.G."/>
            <person name="Kuo A."/>
            <person name="Tritt A."/>
            <person name="Lipzen A."/>
            <person name="He G."/>
            <person name="Yan M."/>
            <person name="Ng V."/>
            <person name="Cullen D."/>
            <person name="Martin F."/>
            <person name="Rosso M.-N."/>
            <person name="Henrissat B."/>
            <person name="Hibbett D."/>
            <person name="Martinez A.T."/>
            <person name="Grigoriev I.V."/>
        </authorList>
    </citation>
    <scope>NUCLEOTIDE SEQUENCE</scope>
    <source>
        <strain evidence="2">ATCC 90797</strain>
    </source>
</reference>
<keyword evidence="3" id="KW-1185">Reference proteome</keyword>
<feature type="compositionally biased region" description="Basic and acidic residues" evidence="1">
    <location>
        <begin position="55"/>
        <end position="64"/>
    </location>
</feature>
<accession>A0A9P6D933</accession>
<comment type="caution">
    <text evidence="2">The sequence shown here is derived from an EMBL/GenBank/DDBJ whole genome shotgun (WGS) entry which is preliminary data.</text>
</comment>
<organism evidence="2 3">
    <name type="scientific">Pleurotus eryngii</name>
    <name type="common">Boletus of the steppes</name>
    <dbReference type="NCBI Taxonomy" id="5323"/>
    <lineage>
        <taxon>Eukaryota</taxon>
        <taxon>Fungi</taxon>
        <taxon>Dikarya</taxon>
        <taxon>Basidiomycota</taxon>
        <taxon>Agaricomycotina</taxon>
        <taxon>Agaricomycetes</taxon>
        <taxon>Agaricomycetidae</taxon>
        <taxon>Agaricales</taxon>
        <taxon>Pleurotineae</taxon>
        <taxon>Pleurotaceae</taxon>
        <taxon>Pleurotus</taxon>
    </lineage>
</organism>
<dbReference type="EMBL" id="MU154557">
    <property type="protein sequence ID" value="KAF9495892.1"/>
    <property type="molecule type" value="Genomic_DNA"/>
</dbReference>
<dbReference type="OrthoDB" id="3229878at2759"/>